<dbReference type="SUPFAM" id="SSF47413">
    <property type="entry name" value="lambda repressor-like DNA-binding domains"/>
    <property type="match status" value="1"/>
</dbReference>
<dbReference type="InterPro" id="IPR036322">
    <property type="entry name" value="WD40_repeat_dom_sf"/>
</dbReference>
<dbReference type="KEGG" id="ssyi:EKG83_34895"/>
<dbReference type="PANTHER" id="PTHR44019">
    <property type="entry name" value="WD REPEAT-CONTAINING PROTEIN 55"/>
    <property type="match status" value="1"/>
</dbReference>
<dbReference type="SUPFAM" id="SSF52540">
    <property type="entry name" value="P-loop containing nucleoside triphosphate hydrolases"/>
    <property type="match status" value="1"/>
</dbReference>
<dbReference type="Pfam" id="PF20703">
    <property type="entry name" value="nSTAND1"/>
    <property type="match status" value="1"/>
</dbReference>
<dbReference type="PROSITE" id="PS50943">
    <property type="entry name" value="HTH_CROC1"/>
    <property type="match status" value="1"/>
</dbReference>
<feature type="repeat" description="WD" evidence="3">
    <location>
        <begin position="997"/>
        <end position="1030"/>
    </location>
</feature>
<dbReference type="InterPro" id="IPR001680">
    <property type="entry name" value="WD40_rpt"/>
</dbReference>
<dbReference type="AlphaFoldDB" id="A0A5Q0H7M4"/>
<evidence type="ECO:0000256" key="1">
    <source>
        <dbReference type="ARBA" id="ARBA00022574"/>
    </source>
</evidence>
<dbReference type="SUPFAM" id="SSF50998">
    <property type="entry name" value="Quinoprotein alcohol dehydrogenase-like"/>
    <property type="match status" value="1"/>
</dbReference>
<dbReference type="InterPro" id="IPR019775">
    <property type="entry name" value="WD40_repeat_CS"/>
</dbReference>
<feature type="transmembrane region" description="Helical" evidence="4">
    <location>
        <begin position="528"/>
        <end position="552"/>
    </location>
</feature>
<feature type="repeat" description="WD" evidence="3">
    <location>
        <begin position="846"/>
        <end position="880"/>
    </location>
</feature>
<evidence type="ECO:0000259" key="5">
    <source>
        <dbReference type="PROSITE" id="PS50943"/>
    </source>
</evidence>
<keyword evidence="7" id="KW-1185">Reference proteome</keyword>
<dbReference type="Gene3D" id="2.130.10.10">
    <property type="entry name" value="YVTN repeat-like/Quinoprotein amine dehydrogenase"/>
    <property type="match status" value="4"/>
</dbReference>
<dbReference type="SMART" id="SM00320">
    <property type="entry name" value="WD40"/>
    <property type="match status" value="11"/>
</dbReference>
<evidence type="ECO:0000256" key="3">
    <source>
        <dbReference type="PROSITE-ProRule" id="PRU00221"/>
    </source>
</evidence>
<dbReference type="CDD" id="cd00093">
    <property type="entry name" value="HTH_XRE"/>
    <property type="match status" value="1"/>
</dbReference>
<evidence type="ECO:0000313" key="7">
    <source>
        <dbReference type="Proteomes" id="UP000325787"/>
    </source>
</evidence>
<feature type="domain" description="HTH cro/C1-type" evidence="5">
    <location>
        <begin position="22"/>
        <end position="77"/>
    </location>
</feature>
<keyword evidence="2" id="KW-0677">Repeat</keyword>
<dbReference type="InterPro" id="IPR015943">
    <property type="entry name" value="WD40/YVTN_repeat-like_dom_sf"/>
</dbReference>
<gene>
    <name evidence="6" type="ORF">EKG83_34895</name>
</gene>
<organism evidence="6 7">
    <name type="scientific">Saccharothrix syringae</name>
    <name type="common">Nocardiopsis syringae</name>
    <dbReference type="NCBI Taxonomy" id="103733"/>
    <lineage>
        <taxon>Bacteria</taxon>
        <taxon>Bacillati</taxon>
        <taxon>Actinomycetota</taxon>
        <taxon>Actinomycetes</taxon>
        <taxon>Pseudonocardiales</taxon>
        <taxon>Pseudonocardiaceae</taxon>
        <taxon>Saccharothrix</taxon>
    </lineage>
</organism>
<dbReference type="GO" id="GO:0003677">
    <property type="term" value="F:DNA binding"/>
    <property type="evidence" value="ECO:0007669"/>
    <property type="project" value="InterPro"/>
</dbReference>
<dbReference type="Gene3D" id="1.10.260.40">
    <property type="entry name" value="lambda repressor-like DNA-binding domains"/>
    <property type="match status" value="1"/>
</dbReference>
<accession>A0A5Q0H7M4</accession>
<dbReference type="SMART" id="SM00530">
    <property type="entry name" value="HTH_XRE"/>
    <property type="match status" value="1"/>
</dbReference>
<feature type="repeat" description="WD" evidence="3">
    <location>
        <begin position="793"/>
        <end position="824"/>
    </location>
</feature>
<protein>
    <recommendedName>
        <fullName evidence="5">HTH cro/C1-type domain-containing protein</fullName>
    </recommendedName>
</protein>
<feature type="repeat" description="WD" evidence="3">
    <location>
        <begin position="1178"/>
        <end position="1219"/>
    </location>
</feature>
<dbReference type="SUPFAM" id="SSF50978">
    <property type="entry name" value="WD40 repeat-like"/>
    <property type="match status" value="1"/>
</dbReference>
<dbReference type="InterPro" id="IPR049052">
    <property type="entry name" value="nSTAND1"/>
</dbReference>
<dbReference type="InterPro" id="IPR010982">
    <property type="entry name" value="Lambda_DNA-bd_dom_sf"/>
</dbReference>
<dbReference type="Pfam" id="PF00400">
    <property type="entry name" value="WD40"/>
    <property type="match status" value="6"/>
</dbReference>
<dbReference type="PANTHER" id="PTHR44019:SF8">
    <property type="entry name" value="POC1 CENTRIOLAR PROTEIN HOMOLOG"/>
    <property type="match status" value="1"/>
</dbReference>
<dbReference type="RefSeq" id="WP_153278654.1">
    <property type="nucleotide sequence ID" value="NZ_CP034550.1"/>
</dbReference>
<evidence type="ECO:0000313" key="6">
    <source>
        <dbReference type="EMBL" id="QFZ21905.1"/>
    </source>
</evidence>
<name>A0A5Q0H7M4_SACSY</name>
<dbReference type="PROSITE" id="PS50294">
    <property type="entry name" value="WD_REPEATS_REGION"/>
    <property type="match status" value="3"/>
</dbReference>
<proteinExistence type="predicted"/>
<sequence>MPRPESPLDPAAGVVQGFAAELRELRRQAGGLTYRGLSQRCGLSVATLSSAAAGRRLPTLATTLAYVRACGGDEQEWTARWRVASAAVAGQGDAGSAGGPGRAPYRGMAGFRTEDADLFFGRGRLVADVVARVSGHPVTAVLGASGAGKSSLLAAGVLPALAAAGAGVRPLVMTPGEDPWAALAAVLPDAGEPADALAALHDTVDGLPDGSALLLVVDQFEELFTACDPDERLRFTDEVLALARRPDGCFRLLFSVRADFYGHCAEHAGLAAVLRENQVLVGPMDAEELREAVSRPAAAVGLSVERALLATVVNEAKGQAGVLPLLSHALLETWRRRRGDVLTLAGFTAAGGLDGAVVQTAEAAYHSLAAHQRGLAAELLLRLVAVEEGGAATRRHVPLAELRAVARDAELVLARLADARLLTVDGDVVSLAHDAVLTAWPRLRGWIDEGRAALRAHRRIAEAARTWVENGRDPSALVTGVRLEVMRSQAGPVSDTLRLSAVEREFLDESVARARRERATRRRGVRRLRVLAVLAVVGTLVAGVLAAMAGAARTEALRARDTALSRQIALTAQKLRETDPALAAQLSVAGYRVARTTEARSALLEYSSVPVPVRYPGGAGPIALATSAHGGLTAVSDATDGTVRLLTGTGRRLTRAGTIPPVAPDAKVYALALSPDDRLLAVGDTLARVVLWDVSDPHVPRQLAVLTDGPAGPVQRLDIDPTGRELAAAGDDGVVRWAVDQPRNPRRLAHLPSTSPVRTVTYDATGDRLAFGTDAGTVHLWRTTGTAGQVAVLRSGELTVPAIAFAPDGGALVTGSHDRALRVWRDSSSPSPEADVVLPGLFNFQVTTVAFSPDGRHLAAGSSDSTIRVLDTATWATARTLPHPDVVTWAEFTDDGATLASVATDGALREWALSEVFPRRMSAPIGDTTFSRDGRWLAVFAEGGLATWDTSGWVPGTRIDDPSLSGAGAISSDGGLLAAGTFGGDVVLYSGGGSVTLPGGDRPVTAVAFQPNGPLLAVAGRDAVVRVWDVGDPRRPRLRSTIQEARGAVLDLDWHPSGAYLAAASADGHAYLLDVTNPDALRGRAQLDGLTSYAYSAVFNPGGTLLAVGGVDGTAVLWDVGDPGAPRRLGQPITGATGRIIELSFHPTRPLLSAAVIDGTTWLWDVHDPLRPERVAVLAAGGSPLDAAAFHPREDLLVAGGGDRVVRFWRTDEEAVIADICRNTGAPITSHEWSTYLPDLPYEPPCREDGAPS</sequence>
<feature type="repeat" description="WD" evidence="3">
    <location>
        <begin position="1087"/>
        <end position="1120"/>
    </location>
</feature>
<dbReference type="Proteomes" id="UP000325787">
    <property type="component" value="Chromosome"/>
</dbReference>
<dbReference type="InterPro" id="IPR001387">
    <property type="entry name" value="Cro/C1-type_HTH"/>
</dbReference>
<evidence type="ECO:0000256" key="4">
    <source>
        <dbReference type="SAM" id="Phobius"/>
    </source>
</evidence>
<dbReference type="InterPro" id="IPR027417">
    <property type="entry name" value="P-loop_NTPase"/>
</dbReference>
<dbReference type="EMBL" id="CP034550">
    <property type="protein sequence ID" value="QFZ21905.1"/>
    <property type="molecule type" value="Genomic_DNA"/>
</dbReference>
<dbReference type="InterPro" id="IPR050505">
    <property type="entry name" value="WDR55/POC1"/>
</dbReference>
<dbReference type="PROSITE" id="PS00678">
    <property type="entry name" value="WD_REPEATS_1"/>
    <property type="match status" value="1"/>
</dbReference>
<reference evidence="7" key="1">
    <citation type="journal article" date="2021" name="Curr. Microbiol.">
        <title>Complete genome of nocamycin-producing strain Saccharothrix syringae NRRL B-16468 reveals the biosynthetic potential for secondary metabolites.</title>
        <authorList>
            <person name="Mo X."/>
            <person name="Yang S."/>
        </authorList>
    </citation>
    <scope>NUCLEOTIDE SEQUENCE [LARGE SCALE GENOMIC DNA]</scope>
    <source>
        <strain evidence="7">ATCC 51364 / DSM 43886 / JCM 6844 / KCTC 9398 / NBRC 14523 / NRRL B-16468 / INA 2240</strain>
    </source>
</reference>
<dbReference type="InterPro" id="IPR011047">
    <property type="entry name" value="Quinoprotein_ADH-like_sf"/>
</dbReference>
<keyword evidence="4" id="KW-0812">Transmembrane</keyword>
<evidence type="ECO:0000256" key="2">
    <source>
        <dbReference type="ARBA" id="ARBA00022737"/>
    </source>
</evidence>
<keyword evidence="4" id="KW-0472">Membrane</keyword>
<keyword evidence="4" id="KW-1133">Transmembrane helix</keyword>
<feature type="repeat" description="WD" evidence="3">
    <location>
        <begin position="1133"/>
        <end position="1166"/>
    </location>
</feature>
<dbReference type="CDD" id="cd00200">
    <property type="entry name" value="WD40"/>
    <property type="match status" value="2"/>
</dbReference>
<dbReference type="OrthoDB" id="134501at2"/>
<dbReference type="PROSITE" id="PS50082">
    <property type="entry name" value="WD_REPEATS_2"/>
    <property type="match status" value="6"/>
</dbReference>
<keyword evidence="1 3" id="KW-0853">WD repeat</keyword>